<feature type="region of interest" description="Disordered" evidence="1">
    <location>
        <begin position="724"/>
        <end position="760"/>
    </location>
</feature>
<feature type="compositionally biased region" description="Polar residues" evidence="1">
    <location>
        <begin position="637"/>
        <end position="658"/>
    </location>
</feature>
<sequence length="995" mass="110219">MCDLIDLNSPNVKDLMNSKLASPLIPVPRHVEPNQQANSLVTEKRESLGNNPFDSVLHETTEYIKKKGDPFEVVLQKALKSKSTKGTELKAHPVDFMDDFTPKRRRKYQKIMNKTLDESLVKSNMNPINEEKKETAISNVANNINVTCDSNISGSNKFTHKQNIKITVMDANPLELSILNQSAMNDTLLEGPKYKVDNEISIFLEKEPSFKEFVVPTSSNFKPPLNPQRSLSQGSRKSPRKLQCQDKRPQSITDTLRKASHNDSTMLSLLNKGFLENGQNQQSLFSDLSDVSSIAKLNSASLLSNLSSTSSNGIMNNAFIDSNCLKMSNEKINKSENSMEIKSVQYDLSDLTERLTKLKCAIDRTTSTLSAKEEVNKSNSMKNENNKQIVDNKLVDVDVFMPEPSSNIGHDKSTNSISSSDSVFTDSGKIDKSILNEAKVLAKTFEELALKTDSGSSTDDLISNNGLWMSELLPAYEDESVDNLIELLVSPKKNLEIDKSNNLKQSSVSDNVEENFMKEMESQFIDSISTVKQTTITTLLLDLKKLVKAEDNPEANKLINHLESALGIKCKSNMELLANLNIITELRNADMCEDKFNNIEQSDKSNDKNQKDNDKISEEKICDNESSLPHTSHEAQDSPQAATVSSDNSVTKTLLSNNDNEDRLNISNSPKIVLKNSRSDERLAIELLINLGKLLSGQAEDATTSQLLKSIGKTLNVASNNCKIGGKSQDDNSRNTQQVSPVKTSESELNVSVSSSKQTAHERSFNSKFTVIETTQLESKTEKPLAITDVKNKLKKKLGTASNKGPMKAVHPVGTMQKKASLGKQTIPSCEATTPPKHHAVSSGNKIISSTPNSVASSTPDSQNNKSSKTLMPTNKKRNFSCDISPVTGIQKEDSPKRLNKPLQTTKKCTPKRQQADLSGIPKYCTPPRKLNSSLDMNSHHQQSPQYLNKSLTNYQRYSPIRSKSAEKNVRSPLKDSNKIFTKVRPFKLVGIILV</sequence>
<proteinExistence type="predicted"/>
<dbReference type="OMA" id="MCDLIDL"/>
<dbReference type="EMBL" id="GL449658">
    <property type="protein sequence ID" value="EFN82286.1"/>
    <property type="molecule type" value="Genomic_DNA"/>
</dbReference>
<feature type="region of interest" description="Disordered" evidence="1">
    <location>
        <begin position="824"/>
        <end position="949"/>
    </location>
</feature>
<evidence type="ECO:0000256" key="1">
    <source>
        <dbReference type="SAM" id="MobiDB-lite"/>
    </source>
</evidence>
<gene>
    <name evidence="2" type="ORF">EAI_09260</name>
</gene>
<accession>E2BPT5</accession>
<evidence type="ECO:0000313" key="3">
    <source>
        <dbReference type="Proteomes" id="UP000008237"/>
    </source>
</evidence>
<feature type="region of interest" description="Disordered" evidence="1">
    <location>
        <begin position="216"/>
        <end position="251"/>
    </location>
</feature>
<keyword evidence="3" id="KW-1185">Reference proteome</keyword>
<feature type="compositionally biased region" description="Polar residues" evidence="1">
    <location>
        <begin position="734"/>
        <end position="744"/>
    </location>
</feature>
<feature type="compositionally biased region" description="Polar residues" evidence="1">
    <location>
        <begin position="216"/>
        <end position="236"/>
    </location>
</feature>
<organism evidence="3">
    <name type="scientific">Harpegnathos saltator</name>
    <name type="common">Jerdon's jumping ant</name>
    <dbReference type="NCBI Taxonomy" id="610380"/>
    <lineage>
        <taxon>Eukaryota</taxon>
        <taxon>Metazoa</taxon>
        <taxon>Ecdysozoa</taxon>
        <taxon>Arthropoda</taxon>
        <taxon>Hexapoda</taxon>
        <taxon>Insecta</taxon>
        <taxon>Pterygota</taxon>
        <taxon>Neoptera</taxon>
        <taxon>Endopterygota</taxon>
        <taxon>Hymenoptera</taxon>
        <taxon>Apocrita</taxon>
        <taxon>Aculeata</taxon>
        <taxon>Formicoidea</taxon>
        <taxon>Formicidae</taxon>
        <taxon>Ponerinae</taxon>
        <taxon>Ponerini</taxon>
        <taxon>Harpegnathos</taxon>
    </lineage>
</organism>
<reference evidence="2 3" key="1">
    <citation type="journal article" date="2010" name="Science">
        <title>Genomic comparison of the ants Camponotus floridanus and Harpegnathos saltator.</title>
        <authorList>
            <person name="Bonasio R."/>
            <person name="Zhang G."/>
            <person name="Ye C."/>
            <person name="Mutti N.S."/>
            <person name="Fang X."/>
            <person name="Qin N."/>
            <person name="Donahue G."/>
            <person name="Yang P."/>
            <person name="Li Q."/>
            <person name="Li C."/>
            <person name="Zhang P."/>
            <person name="Huang Z."/>
            <person name="Berger S.L."/>
            <person name="Reinberg D."/>
            <person name="Wang J."/>
            <person name="Liebig J."/>
        </authorList>
    </citation>
    <scope>NUCLEOTIDE SEQUENCE [LARGE SCALE GENOMIC DNA]</scope>
    <source>
        <strain evidence="2 3">R22 G/1</strain>
    </source>
</reference>
<feature type="compositionally biased region" description="Low complexity" evidence="1">
    <location>
        <begin position="747"/>
        <end position="756"/>
    </location>
</feature>
<feature type="region of interest" description="Disordered" evidence="1">
    <location>
        <begin position="625"/>
        <end position="665"/>
    </location>
</feature>
<evidence type="ECO:0000313" key="2">
    <source>
        <dbReference type="EMBL" id="EFN82286.1"/>
    </source>
</evidence>
<dbReference type="InParanoid" id="E2BPT5"/>
<feature type="compositionally biased region" description="Polar residues" evidence="1">
    <location>
        <begin position="842"/>
        <end position="873"/>
    </location>
</feature>
<protein>
    <submittedName>
        <fullName evidence="2">Uncharacterized protein</fullName>
    </submittedName>
</protein>
<feature type="compositionally biased region" description="Polar residues" evidence="1">
    <location>
        <begin position="902"/>
        <end position="917"/>
    </location>
</feature>
<feature type="compositionally biased region" description="Polar residues" evidence="1">
    <location>
        <begin position="931"/>
        <end position="949"/>
    </location>
</feature>
<name>E2BPT5_HARSA</name>
<dbReference type="AlphaFoldDB" id="E2BPT5"/>
<dbReference type="Proteomes" id="UP000008237">
    <property type="component" value="Unassembled WGS sequence"/>
</dbReference>
<dbReference type="OrthoDB" id="6747212at2759"/>